<dbReference type="GO" id="GO:0016987">
    <property type="term" value="F:sigma factor activity"/>
    <property type="evidence" value="ECO:0007669"/>
    <property type="project" value="UniProtKB-KW"/>
</dbReference>
<name>A0A366H2E1_9BACT</name>
<dbReference type="NCBIfam" id="TIGR02999">
    <property type="entry name" value="Sig-70_X6"/>
    <property type="match status" value="1"/>
</dbReference>
<dbReference type="Pfam" id="PF07638">
    <property type="entry name" value="Sigma70_ECF"/>
    <property type="match status" value="1"/>
</dbReference>
<dbReference type="PANTHER" id="PTHR43133:SF39">
    <property type="entry name" value="SIMILAR TO RNA POLYMERASE SIGMA-E FACTOR"/>
    <property type="match status" value="1"/>
</dbReference>
<accession>A0A366H2E1</accession>
<dbReference type="AlphaFoldDB" id="A0A366H2E1"/>
<dbReference type="PANTHER" id="PTHR43133">
    <property type="entry name" value="RNA POLYMERASE ECF-TYPE SIGMA FACTO"/>
    <property type="match status" value="1"/>
</dbReference>
<protein>
    <submittedName>
        <fullName evidence="5">RNA polymerase ECF family sigma subunit</fullName>
    </submittedName>
</protein>
<dbReference type="Proteomes" id="UP000253426">
    <property type="component" value="Unassembled WGS sequence"/>
</dbReference>
<dbReference type="InterPro" id="IPR013324">
    <property type="entry name" value="RNA_pol_sigma_r3/r4-like"/>
</dbReference>
<proteinExistence type="predicted"/>
<keyword evidence="2" id="KW-0731">Sigma factor</keyword>
<dbReference type="Gene3D" id="1.10.10.10">
    <property type="entry name" value="Winged helix-like DNA-binding domain superfamily/Winged helix DNA-binding domain"/>
    <property type="match status" value="1"/>
</dbReference>
<gene>
    <name evidence="5" type="ORF">DES53_11818</name>
</gene>
<dbReference type="InterPro" id="IPR053812">
    <property type="entry name" value="HTH_Sigma70_ECF-like"/>
</dbReference>
<feature type="domain" description="RNA polymerase sigma-70 ECF-like HTH" evidence="4">
    <location>
        <begin position="17"/>
        <end position="196"/>
    </location>
</feature>
<keyword evidence="1" id="KW-0805">Transcription regulation</keyword>
<evidence type="ECO:0000313" key="6">
    <source>
        <dbReference type="Proteomes" id="UP000253426"/>
    </source>
</evidence>
<evidence type="ECO:0000256" key="3">
    <source>
        <dbReference type="ARBA" id="ARBA00023163"/>
    </source>
</evidence>
<evidence type="ECO:0000256" key="1">
    <source>
        <dbReference type="ARBA" id="ARBA00023015"/>
    </source>
</evidence>
<dbReference type="GO" id="GO:0006352">
    <property type="term" value="P:DNA-templated transcription initiation"/>
    <property type="evidence" value="ECO:0007669"/>
    <property type="project" value="InterPro"/>
</dbReference>
<keyword evidence="3" id="KW-0804">Transcription</keyword>
<dbReference type="InterPro" id="IPR039425">
    <property type="entry name" value="RNA_pol_sigma-70-like"/>
</dbReference>
<evidence type="ECO:0000313" key="5">
    <source>
        <dbReference type="EMBL" id="RBP36070.1"/>
    </source>
</evidence>
<dbReference type="SUPFAM" id="SSF88659">
    <property type="entry name" value="Sigma3 and sigma4 domains of RNA polymerase sigma factors"/>
    <property type="match status" value="1"/>
</dbReference>
<dbReference type="InterPro" id="IPR036388">
    <property type="entry name" value="WH-like_DNA-bd_sf"/>
</dbReference>
<dbReference type="EMBL" id="QNRR01000018">
    <property type="protein sequence ID" value="RBP36070.1"/>
    <property type="molecule type" value="Genomic_DNA"/>
</dbReference>
<organism evidence="5 6">
    <name type="scientific">Roseimicrobium gellanilyticum</name>
    <dbReference type="NCBI Taxonomy" id="748857"/>
    <lineage>
        <taxon>Bacteria</taxon>
        <taxon>Pseudomonadati</taxon>
        <taxon>Verrucomicrobiota</taxon>
        <taxon>Verrucomicrobiia</taxon>
        <taxon>Verrucomicrobiales</taxon>
        <taxon>Verrucomicrobiaceae</taxon>
        <taxon>Roseimicrobium</taxon>
    </lineage>
</organism>
<sequence>MRQPIAEPSKLAPQGMPEITLLLESMKRGEPHAADALMQEVYEELRRLARAKLARESSEHTLQSTALVHEAWMRLGDASFENRAHFFSAAAEAMRRILIDRARRRISAKHHPAAGHVPVDDLDIEAPGLAEEEELLAVHEALDALSQHDARVAELVKLRYFVGLTIDDTADVLGISPASVKREWTYARAWLFRNMSAQ</sequence>
<evidence type="ECO:0000256" key="2">
    <source>
        <dbReference type="ARBA" id="ARBA00023082"/>
    </source>
</evidence>
<dbReference type="InterPro" id="IPR011517">
    <property type="entry name" value="RNA_pol_sigma70_ECF-like"/>
</dbReference>
<dbReference type="InterPro" id="IPR014284">
    <property type="entry name" value="RNA_pol_sigma-70_dom"/>
</dbReference>
<dbReference type="NCBIfam" id="TIGR02937">
    <property type="entry name" value="sigma70-ECF"/>
    <property type="match status" value="1"/>
</dbReference>
<keyword evidence="6" id="KW-1185">Reference proteome</keyword>
<comment type="caution">
    <text evidence="5">The sequence shown here is derived from an EMBL/GenBank/DDBJ whole genome shotgun (WGS) entry which is preliminary data.</text>
</comment>
<reference evidence="5 6" key="1">
    <citation type="submission" date="2018-06" db="EMBL/GenBank/DDBJ databases">
        <title>Genomic Encyclopedia of Type Strains, Phase IV (KMG-IV): sequencing the most valuable type-strain genomes for metagenomic binning, comparative biology and taxonomic classification.</title>
        <authorList>
            <person name="Goeker M."/>
        </authorList>
    </citation>
    <scope>NUCLEOTIDE SEQUENCE [LARGE SCALE GENOMIC DNA]</scope>
    <source>
        <strain evidence="5 6">DSM 25532</strain>
    </source>
</reference>
<evidence type="ECO:0000259" key="4">
    <source>
        <dbReference type="Pfam" id="PF07638"/>
    </source>
</evidence>